<keyword evidence="2" id="KW-1185">Reference proteome</keyword>
<evidence type="ECO:0000313" key="2">
    <source>
        <dbReference type="Proteomes" id="UP000585272"/>
    </source>
</evidence>
<protein>
    <submittedName>
        <fullName evidence="1">Tetraprenyl-beta-curcumene synthase</fullName>
        <ecNumber evidence="1">4.2.3.130</ecNumber>
    </submittedName>
</protein>
<sequence>MHTETQPIAAAAAFALAAARYWSAVWPLAACEIRRCHQLAAAIPDPRLRAAAQENLRDERGNLEGAAAYAVLAGRGHRRPLLEALVGFQAIYDYVDTLVEHPDHAEPTRARRLHQALADAVSPATPPTRDYYGTVHAPDGGYLTALVSRCRSAVALLPGHRAAEPVAGERVARMIAYQVHNHTEQTDRTALAAWGAAIAPPGSDLRWWESAAAAASSLAVFALLAHAARKDLTGAAASEIAEAYVPAGALHVLLDSLADRTADERTGDHSLVSHYRDQAETTARLTELATTARERALQLPAGATHATIIAAMGCYYLAAVDDAPRAAPAIAAALGPTARPSLLILRVRRALAHRSAPAR</sequence>
<organism evidence="1 2">
    <name type="scientific">Conexibacter arvalis</name>
    <dbReference type="NCBI Taxonomy" id="912552"/>
    <lineage>
        <taxon>Bacteria</taxon>
        <taxon>Bacillati</taxon>
        <taxon>Actinomycetota</taxon>
        <taxon>Thermoleophilia</taxon>
        <taxon>Solirubrobacterales</taxon>
        <taxon>Conexibacteraceae</taxon>
        <taxon>Conexibacter</taxon>
    </lineage>
</organism>
<dbReference type="InterPro" id="IPR019712">
    <property type="entry name" value="YtpB-like"/>
</dbReference>
<dbReference type="EC" id="4.2.3.130" evidence="1"/>
<proteinExistence type="predicted"/>
<dbReference type="GO" id="GO:0016829">
    <property type="term" value="F:lyase activity"/>
    <property type="evidence" value="ECO:0007669"/>
    <property type="project" value="UniProtKB-KW"/>
</dbReference>
<dbReference type="AlphaFoldDB" id="A0A840I910"/>
<dbReference type="Proteomes" id="UP000585272">
    <property type="component" value="Unassembled WGS sequence"/>
</dbReference>
<reference evidence="1 2" key="1">
    <citation type="submission" date="2020-08" db="EMBL/GenBank/DDBJ databases">
        <title>Genomic Encyclopedia of Archaeal and Bacterial Type Strains, Phase II (KMG-II): from individual species to whole genera.</title>
        <authorList>
            <person name="Goeker M."/>
        </authorList>
    </citation>
    <scope>NUCLEOTIDE SEQUENCE [LARGE SCALE GENOMIC DNA]</scope>
    <source>
        <strain evidence="1 2">DSM 23288</strain>
    </source>
</reference>
<comment type="caution">
    <text evidence="1">The sequence shown here is derived from an EMBL/GenBank/DDBJ whole genome shotgun (WGS) entry which is preliminary data.</text>
</comment>
<keyword evidence="1" id="KW-0456">Lyase</keyword>
<gene>
    <name evidence="1" type="ORF">BDZ31_000378</name>
</gene>
<evidence type="ECO:0000313" key="1">
    <source>
        <dbReference type="EMBL" id="MBB4660805.1"/>
    </source>
</evidence>
<dbReference type="Pfam" id="PF10776">
    <property type="entry name" value="DUF2600"/>
    <property type="match status" value="1"/>
</dbReference>
<dbReference type="EMBL" id="JACHNU010000001">
    <property type="protein sequence ID" value="MBB4660805.1"/>
    <property type="molecule type" value="Genomic_DNA"/>
</dbReference>
<accession>A0A840I910</accession>
<name>A0A840I910_9ACTN</name>
<dbReference type="RefSeq" id="WP_183338430.1">
    <property type="nucleotide sequence ID" value="NZ_JACHNU010000001.1"/>
</dbReference>